<name>A0A0E9TXJ9_ANGAN</name>
<sequence length="45" mass="4830">MLPLTCLLNTVHQSSCVFCDEVAVHLTPVRSSVALSWSPISSGGW</sequence>
<proteinExistence type="predicted"/>
<reference evidence="1" key="2">
    <citation type="journal article" date="2015" name="Fish Shellfish Immunol.">
        <title>Early steps in the European eel (Anguilla anguilla)-Vibrio vulnificus interaction in the gills: Role of the RtxA13 toxin.</title>
        <authorList>
            <person name="Callol A."/>
            <person name="Pajuelo D."/>
            <person name="Ebbesson L."/>
            <person name="Teles M."/>
            <person name="MacKenzie S."/>
            <person name="Amaro C."/>
        </authorList>
    </citation>
    <scope>NUCLEOTIDE SEQUENCE</scope>
</reference>
<dbReference type="AlphaFoldDB" id="A0A0E9TXJ9"/>
<reference evidence="1" key="1">
    <citation type="submission" date="2014-11" db="EMBL/GenBank/DDBJ databases">
        <authorList>
            <person name="Amaro Gonzalez C."/>
        </authorList>
    </citation>
    <scope>NUCLEOTIDE SEQUENCE</scope>
</reference>
<evidence type="ECO:0000313" key="1">
    <source>
        <dbReference type="EMBL" id="JAH57463.1"/>
    </source>
</evidence>
<dbReference type="EMBL" id="GBXM01051114">
    <property type="protein sequence ID" value="JAH57463.1"/>
    <property type="molecule type" value="Transcribed_RNA"/>
</dbReference>
<accession>A0A0E9TXJ9</accession>
<organism evidence="1">
    <name type="scientific">Anguilla anguilla</name>
    <name type="common">European freshwater eel</name>
    <name type="synonym">Muraena anguilla</name>
    <dbReference type="NCBI Taxonomy" id="7936"/>
    <lineage>
        <taxon>Eukaryota</taxon>
        <taxon>Metazoa</taxon>
        <taxon>Chordata</taxon>
        <taxon>Craniata</taxon>
        <taxon>Vertebrata</taxon>
        <taxon>Euteleostomi</taxon>
        <taxon>Actinopterygii</taxon>
        <taxon>Neopterygii</taxon>
        <taxon>Teleostei</taxon>
        <taxon>Anguilliformes</taxon>
        <taxon>Anguillidae</taxon>
        <taxon>Anguilla</taxon>
    </lineage>
</organism>
<protein>
    <submittedName>
        <fullName evidence="1">Uncharacterized protein</fullName>
    </submittedName>
</protein>